<keyword evidence="3" id="KW-1185">Reference proteome</keyword>
<sequence length="436" mass="48331">MDALAPTAVPHSTKYIPVLDKHVVSKVFDEVKLLCYFGTDLKCITVLPLAHISNDKKQITLINPQAVNLDAYKEKLEQAVKSYEWRLNLITWRALSQEERDKFEQDKPVRYMEHKEALLESLENLGWPVSYEDVMLLEDEILAGLTYIQQASDLQEAAKKDIQRTSASPVNHSKKVGKECIRPQTKKGKVFETLKGQKVIARSDLTGLYFPGTVMKSISSTRALVDFSYGEMHIVPTKFIIIVGGAMPCPSLQVGDYVFSRTGIQMGDYYYAPAVVIATPNRVQPDDKLYTVLMYNNKKVSSFLKASIHCLGGAHIPCERWGAGGRTGARHASAGWGAGPPAKLAAPLLEVAGGTLPPPFSGITPWGTPPRRTQEAPLAHVSYLPYECPHNPCSSDSADKEYGNSSPIAWQMPLRIDKYHPQKTNLKLLQSFIASC</sequence>
<evidence type="ECO:0000259" key="1">
    <source>
        <dbReference type="Pfam" id="PF15057"/>
    </source>
</evidence>
<dbReference type="Ensembl" id="ENSCPRT00005019745.1">
    <property type="protein sequence ID" value="ENSCPRP00005016856.1"/>
    <property type="gene ID" value="ENSCPRG00005011752.1"/>
</dbReference>
<feature type="domain" description="DUF4537" evidence="1">
    <location>
        <begin position="196"/>
        <end position="300"/>
    </location>
</feature>
<dbReference type="AlphaFoldDB" id="A0A7M4EYN7"/>
<dbReference type="Proteomes" id="UP000594220">
    <property type="component" value="Unplaced"/>
</dbReference>
<dbReference type="GeneTree" id="ENSGT00940000157237"/>
<dbReference type="PANTHER" id="PTHR46785">
    <property type="entry name" value="VON WILLEBRAND FACTOR A DOMAIN-CONTAINING PROTEIN 3B"/>
    <property type="match status" value="1"/>
</dbReference>
<evidence type="ECO:0000313" key="3">
    <source>
        <dbReference type="Proteomes" id="UP000594220"/>
    </source>
</evidence>
<reference evidence="2" key="1">
    <citation type="submission" date="2025-08" db="UniProtKB">
        <authorList>
            <consortium name="Ensembl"/>
        </authorList>
    </citation>
    <scope>IDENTIFICATION</scope>
</reference>
<evidence type="ECO:0000313" key="2">
    <source>
        <dbReference type="Ensembl" id="ENSCPRP00005016856.1"/>
    </source>
</evidence>
<dbReference type="PANTHER" id="PTHR46785:SF1">
    <property type="entry name" value="VON WILLEBRAND FACTOR A DOMAIN-CONTAINING PROTEIN 3B"/>
    <property type="match status" value="1"/>
</dbReference>
<name>A0A7M4EYN7_CROPO</name>
<dbReference type="InterPro" id="IPR032770">
    <property type="entry name" value="DUF4537"/>
</dbReference>
<organism evidence="2 3">
    <name type="scientific">Crocodylus porosus</name>
    <name type="common">Saltwater crocodile</name>
    <name type="synonym">Estuarine crocodile</name>
    <dbReference type="NCBI Taxonomy" id="8502"/>
    <lineage>
        <taxon>Eukaryota</taxon>
        <taxon>Metazoa</taxon>
        <taxon>Chordata</taxon>
        <taxon>Craniata</taxon>
        <taxon>Vertebrata</taxon>
        <taxon>Euteleostomi</taxon>
        <taxon>Archelosauria</taxon>
        <taxon>Archosauria</taxon>
        <taxon>Crocodylia</taxon>
        <taxon>Longirostres</taxon>
        <taxon>Crocodylidae</taxon>
        <taxon>Crocodylus</taxon>
    </lineage>
</organism>
<dbReference type="Pfam" id="PF15057">
    <property type="entry name" value="DUF4537"/>
    <property type="match status" value="1"/>
</dbReference>
<reference evidence="2" key="2">
    <citation type="submission" date="2025-09" db="UniProtKB">
        <authorList>
            <consortium name="Ensembl"/>
        </authorList>
    </citation>
    <scope>IDENTIFICATION</scope>
</reference>
<protein>
    <recommendedName>
        <fullName evidence="1">DUF4537 domain-containing protein</fullName>
    </recommendedName>
</protein>
<accession>A0A7M4EYN7</accession>
<proteinExistence type="predicted"/>